<dbReference type="Proteomes" id="UP001470230">
    <property type="component" value="Unassembled WGS sequence"/>
</dbReference>
<feature type="repeat" description="ANK" evidence="3">
    <location>
        <begin position="289"/>
        <end position="321"/>
    </location>
</feature>
<dbReference type="EMBL" id="JAPFFF010000039">
    <property type="protein sequence ID" value="KAK8842242.1"/>
    <property type="molecule type" value="Genomic_DNA"/>
</dbReference>
<evidence type="ECO:0000256" key="3">
    <source>
        <dbReference type="PROSITE-ProRule" id="PRU00023"/>
    </source>
</evidence>
<feature type="repeat" description="ANK" evidence="3">
    <location>
        <begin position="356"/>
        <end position="392"/>
    </location>
</feature>
<gene>
    <name evidence="5" type="ORF">M9Y10_026475</name>
    <name evidence="4" type="ORF">M9Y10_026541</name>
</gene>
<dbReference type="EMBL" id="JAPFFF010000345">
    <property type="protein sequence ID" value="KAK8834653.1"/>
    <property type="molecule type" value="Genomic_DNA"/>
</dbReference>
<organism evidence="4 6">
    <name type="scientific">Tritrichomonas musculus</name>
    <dbReference type="NCBI Taxonomy" id="1915356"/>
    <lineage>
        <taxon>Eukaryota</taxon>
        <taxon>Metamonada</taxon>
        <taxon>Parabasalia</taxon>
        <taxon>Tritrichomonadida</taxon>
        <taxon>Tritrichomonadidae</taxon>
        <taxon>Tritrichomonas</taxon>
    </lineage>
</organism>
<dbReference type="PANTHER" id="PTHR24198:SF165">
    <property type="entry name" value="ANKYRIN REPEAT-CONTAINING PROTEIN-RELATED"/>
    <property type="match status" value="1"/>
</dbReference>
<evidence type="ECO:0000256" key="2">
    <source>
        <dbReference type="ARBA" id="ARBA00023043"/>
    </source>
</evidence>
<dbReference type="SUPFAM" id="SSF48403">
    <property type="entry name" value="Ankyrin repeat"/>
    <property type="match status" value="1"/>
</dbReference>
<reference evidence="4 6" key="1">
    <citation type="submission" date="2024-04" db="EMBL/GenBank/DDBJ databases">
        <title>Tritrichomonas musculus Genome.</title>
        <authorList>
            <person name="Alves-Ferreira E."/>
            <person name="Grigg M."/>
            <person name="Lorenzi H."/>
            <person name="Galac M."/>
        </authorList>
    </citation>
    <scope>NUCLEOTIDE SEQUENCE [LARGE SCALE GENOMIC DNA]</scope>
    <source>
        <strain evidence="4 6">EAF2021</strain>
    </source>
</reference>
<dbReference type="Pfam" id="PF12796">
    <property type="entry name" value="Ank_2"/>
    <property type="match status" value="4"/>
</dbReference>
<sequence>MEFIIKYLKNDDVDGFEQSKHALTSLDPNEMSKLPNIFYSNPNFIAYVAFYGAMNCFLSLQKQGESVDDVDDENRSAIHFACAGGNCKMVNMLIEDLDQFHNVDSLGRSPLHYAIEYNQNCITKFLVEKYTSDLSDCLDASLLINKKDIFGMTPFHLSVENENEEIVDYLIENGANVNLSDADGCVPVHIAAKIGSFQLLSKLIQKGAKANKKSKNGRTLFHFAAFSGSPWIINKIISTFKEEGDVKININTPDQFGRIPLHYACEQGSVSVVEELLKLHSDVNLRDVDGMLPIHFAAIKGNTDIIQLLIKYRSPVYAKDSNLRTPLHLACECGSYKAVRLLCRKFKNLVNEETKNGLTPLHSLASSDFDVDNADLVHYLVSKGSDINKKTKFGQTPLQCAIENGFLNTIGALVESGADLNIMNSSNSKGNEVYYSPKISASSSSLSSAFQSPCSSPNISRRSPTKSTFISQDMNLDELL</sequence>
<evidence type="ECO:0000313" key="6">
    <source>
        <dbReference type="Proteomes" id="UP001470230"/>
    </source>
</evidence>
<dbReference type="PRINTS" id="PR01415">
    <property type="entry name" value="ANKYRIN"/>
</dbReference>
<evidence type="ECO:0000256" key="1">
    <source>
        <dbReference type="ARBA" id="ARBA00022737"/>
    </source>
</evidence>
<keyword evidence="6" id="KW-1185">Reference proteome</keyword>
<keyword evidence="2 3" id="KW-0040">ANK repeat</keyword>
<evidence type="ECO:0000313" key="4">
    <source>
        <dbReference type="EMBL" id="KAK8834653.1"/>
    </source>
</evidence>
<feature type="repeat" description="ANK" evidence="3">
    <location>
        <begin position="393"/>
        <end position="425"/>
    </location>
</feature>
<evidence type="ECO:0008006" key="7">
    <source>
        <dbReference type="Google" id="ProtNLM"/>
    </source>
</evidence>
<dbReference type="Gene3D" id="1.25.40.20">
    <property type="entry name" value="Ankyrin repeat-containing domain"/>
    <property type="match status" value="4"/>
</dbReference>
<feature type="repeat" description="ANK" evidence="3">
    <location>
        <begin position="256"/>
        <end position="288"/>
    </location>
</feature>
<evidence type="ECO:0000313" key="5">
    <source>
        <dbReference type="EMBL" id="KAK8842242.1"/>
    </source>
</evidence>
<dbReference type="InterPro" id="IPR036770">
    <property type="entry name" value="Ankyrin_rpt-contain_sf"/>
</dbReference>
<dbReference type="SMART" id="SM00248">
    <property type="entry name" value="ANK"/>
    <property type="match status" value="10"/>
</dbReference>
<keyword evidence="1" id="KW-0677">Repeat</keyword>
<feature type="repeat" description="ANK" evidence="3">
    <location>
        <begin position="183"/>
        <end position="215"/>
    </location>
</feature>
<protein>
    <recommendedName>
        <fullName evidence="7">Ankyrin repeat protein</fullName>
    </recommendedName>
</protein>
<dbReference type="PROSITE" id="PS50297">
    <property type="entry name" value="ANK_REP_REGION"/>
    <property type="match status" value="5"/>
</dbReference>
<dbReference type="PROSITE" id="PS50088">
    <property type="entry name" value="ANK_REPEAT"/>
    <property type="match status" value="6"/>
</dbReference>
<proteinExistence type="predicted"/>
<name>A0ABR2GL54_9EUKA</name>
<dbReference type="InterPro" id="IPR002110">
    <property type="entry name" value="Ankyrin_rpt"/>
</dbReference>
<accession>A0ABR2GL54</accession>
<feature type="repeat" description="ANK" evidence="3">
    <location>
        <begin position="150"/>
        <end position="182"/>
    </location>
</feature>
<dbReference type="PANTHER" id="PTHR24198">
    <property type="entry name" value="ANKYRIN REPEAT AND PROTEIN KINASE DOMAIN-CONTAINING PROTEIN"/>
    <property type="match status" value="1"/>
</dbReference>
<comment type="caution">
    <text evidence="4">The sequence shown here is derived from an EMBL/GenBank/DDBJ whole genome shotgun (WGS) entry which is preliminary data.</text>
</comment>